<keyword evidence="10" id="KW-0325">Glycoprotein</keyword>
<feature type="domain" description="Fucosyltransferase N-terminal" evidence="13">
    <location>
        <begin position="2"/>
        <end position="49"/>
    </location>
</feature>
<evidence type="ECO:0000256" key="9">
    <source>
        <dbReference type="ARBA" id="ARBA00023136"/>
    </source>
</evidence>
<dbReference type="GeneTree" id="ENSGT00940000159014"/>
<evidence type="ECO:0000313" key="14">
    <source>
        <dbReference type="Ensembl" id="ENSCSAVP00000018395.1"/>
    </source>
</evidence>
<keyword evidence="9" id="KW-0472">Membrane</keyword>
<reference evidence="15" key="1">
    <citation type="submission" date="2003-08" db="EMBL/GenBank/DDBJ databases">
        <authorList>
            <person name="Birren B."/>
            <person name="Nusbaum C."/>
            <person name="Abebe A."/>
            <person name="Abouelleil A."/>
            <person name="Adekoya E."/>
            <person name="Ait-zahra M."/>
            <person name="Allen N."/>
            <person name="Allen T."/>
            <person name="An P."/>
            <person name="Anderson M."/>
            <person name="Anderson S."/>
            <person name="Arachchi H."/>
            <person name="Armbruster J."/>
            <person name="Bachantsang P."/>
            <person name="Baldwin J."/>
            <person name="Barry A."/>
            <person name="Bayul T."/>
            <person name="Blitshsteyn B."/>
            <person name="Bloom T."/>
            <person name="Blye J."/>
            <person name="Boguslavskiy L."/>
            <person name="Borowsky M."/>
            <person name="Boukhgalter B."/>
            <person name="Brunache A."/>
            <person name="Butler J."/>
            <person name="Calixte N."/>
            <person name="Calvo S."/>
            <person name="Camarata J."/>
            <person name="Campo K."/>
            <person name="Chang J."/>
            <person name="Cheshatsang Y."/>
            <person name="Citroen M."/>
            <person name="Collymore A."/>
            <person name="Considine T."/>
            <person name="Cook A."/>
            <person name="Cooke P."/>
            <person name="Corum B."/>
            <person name="Cuomo C."/>
            <person name="David R."/>
            <person name="Dawoe T."/>
            <person name="Degray S."/>
            <person name="Dodge S."/>
            <person name="Dooley K."/>
            <person name="Dorje P."/>
            <person name="Dorjee K."/>
            <person name="Dorris L."/>
            <person name="Duffey N."/>
            <person name="Dupes A."/>
            <person name="Elkins T."/>
            <person name="Engels R."/>
            <person name="Erickson J."/>
            <person name="Farina A."/>
            <person name="Faro S."/>
            <person name="Ferreira P."/>
            <person name="Fischer H."/>
            <person name="Fitzgerald M."/>
            <person name="Foley K."/>
            <person name="Gage D."/>
            <person name="Galagan J."/>
            <person name="Gearin G."/>
            <person name="Gnerre S."/>
            <person name="Gnirke A."/>
            <person name="Goyette A."/>
            <person name="Graham J."/>
            <person name="Grandbois E."/>
            <person name="Gyaltsen K."/>
            <person name="Hafez N."/>
            <person name="Hagopian D."/>
            <person name="Hagos B."/>
            <person name="Hall J."/>
            <person name="Hatcher B."/>
            <person name="Heller A."/>
            <person name="Higgins H."/>
            <person name="Honan T."/>
            <person name="Horn A."/>
            <person name="Houde N."/>
            <person name="Hughes L."/>
            <person name="Hulme W."/>
            <person name="Husby E."/>
            <person name="Iliev I."/>
            <person name="Jaffe D."/>
            <person name="Jones C."/>
            <person name="Kamal M."/>
            <person name="Kamat A."/>
            <person name="Kamvysselis M."/>
            <person name="Karlsson E."/>
            <person name="Kells C."/>
            <person name="Kieu A."/>
            <person name="Kisner P."/>
            <person name="Kodira C."/>
            <person name="Kulbokas E."/>
            <person name="Labutti K."/>
            <person name="Lama D."/>
            <person name="Landers T."/>
            <person name="Leger J."/>
            <person name="Levine S."/>
            <person name="Lewis D."/>
            <person name="Lewis T."/>
            <person name="Lindblad-toh K."/>
            <person name="Liu X."/>
            <person name="Lokyitsang T."/>
            <person name="Lokyitsang Y."/>
            <person name="Lucien O."/>
            <person name="Lui A."/>
            <person name="Ma L.J."/>
            <person name="Mabbitt R."/>
            <person name="Macdonald J."/>
            <person name="Maclean C."/>
            <person name="Major J."/>
            <person name="Manning J."/>
            <person name="Marabella R."/>
            <person name="Maru K."/>
            <person name="Matthews C."/>
            <person name="Mauceli E."/>
            <person name="Mccarthy M."/>
            <person name="Mcdonough S."/>
            <person name="Mcghee T."/>
            <person name="Meldrim J."/>
            <person name="Meneus L."/>
            <person name="Mesirov J."/>
            <person name="Mihalev A."/>
            <person name="Mihova T."/>
            <person name="Mikkelsen T."/>
            <person name="Mlenga V."/>
            <person name="Moru K."/>
            <person name="Mozes J."/>
            <person name="Mulrain L."/>
            <person name="Munson G."/>
            <person name="Naylor J."/>
            <person name="Newes C."/>
            <person name="Nguyen C."/>
            <person name="Nguyen N."/>
            <person name="Nguyen T."/>
            <person name="Nicol R."/>
            <person name="Nielsen C."/>
            <person name="Nizzari M."/>
            <person name="Norbu C."/>
            <person name="Norbu N."/>
            <person name="O'donnell P."/>
            <person name="Okoawo O."/>
            <person name="O'leary S."/>
            <person name="Omotosho B."/>
            <person name="O'neill K."/>
            <person name="Osman S."/>
            <person name="Parker S."/>
            <person name="Perrin D."/>
            <person name="Phunkhang P."/>
            <person name="Piqani B."/>
            <person name="Purcell S."/>
            <person name="Rachupka T."/>
            <person name="Ramasamy U."/>
            <person name="Rameau R."/>
            <person name="Ray V."/>
            <person name="Raymond C."/>
            <person name="Retta R."/>
            <person name="Richardson S."/>
            <person name="Rise C."/>
            <person name="Rodriguez J."/>
            <person name="Rogers J."/>
            <person name="Rogov P."/>
            <person name="Rutman M."/>
            <person name="Schupbach R."/>
            <person name="Seaman C."/>
            <person name="Settipalli S."/>
            <person name="Sharpe T."/>
            <person name="Sheridan J."/>
            <person name="Sherpa N."/>
            <person name="Shi J."/>
            <person name="Smirnov S."/>
            <person name="Smith C."/>
            <person name="Sougnez C."/>
            <person name="Spencer B."/>
            <person name="Stalker J."/>
            <person name="Stange-thomann N."/>
            <person name="Stavropoulos S."/>
            <person name="Stetson K."/>
            <person name="Stone C."/>
            <person name="Stone S."/>
            <person name="Stubbs M."/>
            <person name="Talamas J."/>
            <person name="Tchuinga P."/>
            <person name="Tenzing P."/>
            <person name="Tesfaye S."/>
            <person name="Theodore J."/>
            <person name="Thoulutsang Y."/>
            <person name="Topham K."/>
            <person name="Towey S."/>
            <person name="Tsamla T."/>
            <person name="Tsomo N."/>
            <person name="Vallee D."/>
            <person name="Vassiliev H."/>
            <person name="Venkataraman V."/>
            <person name="Vinson J."/>
            <person name="Vo A."/>
            <person name="Wade C."/>
            <person name="Wang S."/>
            <person name="Wangchuk T."/>
            <person name="Wangdi T."/>
            <person name="Whittaker C."/>
            <person name="Wilkinson J."/>
            <person name="Wu Y."/>
            <person name="Wyman D."/>
            <person name="Yadav S."/>
            <person name="Yang S."/>
            <person name="Yang X."/>
            <person name="Yeager S."/>
            <person name="Yee E."/>
            <person name="Young G."/>
            <person name="Zainoun J."/>
            <person name="Zembeck L."/>
            <person name="Zimmer A."/>
            <person name="Zody M."/>
            <person name="Lander E."/>
        </authorList>
    </citation>
    <scope>NUCLEOTIDE SEQUENCE [LARGE SCALE GENOMIC DNA]</scope>
</reference>
<comment type="subcellular location">
    <subcellularLocation>
        <location evidence="11">Golgi apparatus</location>
        <location evidence="11">Golgi stack membrane</location>
        <topology evidence="11">Single-pass type II membrane protein</topology>
    </subcellularLocation>
    <subcellularLocation>
        <location evidence="1">Membrane</location>
        <topology evidence="1">Single-pass membrane protein</topology>
    </subcellularLocation>
</comment>
<evidence type="ECO:0000256" key="11">
    <source>
        <dbReference type="RuleBase" id="RU003832"/>
    </source>
</evidence>
<dbReference type="InterPro" id="IPR031481">
    <property type="entry name" value="Glyco_tran_10_N"/>
</dbReference>
<keyword evidence="8" id="KW-1133">Transmembrane helix</keyword>
<keyword evidence="7" id="KW-0735">Signal-anchor</keyword>
<evidence type="ECO:0000259" key="12">
    <source>
        <dbReference type="Pfam" id="PF00852"/>
    </source>
</evidence>
<evidence type="ECO:0000259" key="13">
    <source>
        <dbReference type="Pfam" id="PF17039"/>
    </source>
</evidence>
<dbReference type="eggNOG" id="KOG2619">
    <property type="taxonomic scope" value="Eukaryota"/>
</dbReference>
<name>H2ZLC9_CIOSA</name>
<dbReference type="Proteomes" id="UP000007875">
    <property type="component" value="Unassembled WGS sequence"/>
</dbReference>
<protein>
    <recommendedName>
        <fullName evidence="11">Fucosyltransferase</fullName>
        <ecNumber evidence="11">2.4.1.-</ecNumber>
    </recommendedName>
</protein>
<evidence type="ECO:0000313" key="15">
    <source>
        <dbReference type="Proteomes" id="UP000007875"/>
    </source>
</evidence>
<dbReference type="UniPathway" id="UPA00378"/>
<evidence type="ECO:0000256" key="7">
    <source>
        <dbReference type="ARBA" id="ARBA00022968"/>
    </source>
</evidence>
<reference evidence="14" key="2">
    <citation type="submission" date="2025-08" db="UniProtKB">
        <authorList>
            <consortium name="Ensembl"/>
        </authorList>
    </citation>
    <scope>IDENTIFICATION</scope>
</reference>
<dbReference type="Gene3D" id="3.40.50.11660">
    <property type="entry name" value="Glycosyl transferase family 10, C-terminal domain"/>
    <property type="match status" value="1"/>
</dbReference>
<organism evidence="14 15">
    <name type="scientific">Ciona savignyi</name>
    <name type="common">Pacific transparent sea squirt</name>
    <dbReference type="NCBI Taxonomy" id="51511"/>
    <lineage>
        <taxon>Eukaryota</taxon>
        <taxon>Metazoa</taxon>
        <taxon>Chordata</taxon>
        <taxon>Tunicata</taxon>
        <taxon>Ascidiacea</taxon>
        <taxon>Phlebobranchia</taxon>
        <taxon>Cionidae</taxon>
        <taxon>Ciona</taxon>
    </lineage>
</organism>
<accession>H2ZLC9</accession>
<feature type="domain" description="Fucosyltransferase C-terminal" evidence="12">
    <location>
        <begin position="73"/>
        <end position="249"/>
    </location>
</feature>
<comment type="similarity">
    <text evidence="3 11">Belongs to the glycosyltransferase 10 family.</text>
</comment>
<dbReference type="InterPro" id="IPR001503">
    <property type="entry name" value="Glyco_trans_10"/>
</dbReference>
<dbReference type="HOGENOM" id="CLU_032075_2_0_1"/>
<dbReference type="Pfam" id="PF17039">
    <property type="entry name" value="Glyco_tran_10_N"/>
    <property type="match status" value="1"/>
</dbReference>
<dbReference type="PANTHER" id="PTHR11929:SF145">
    <property type="entry name" value="ALPHA-(1,3)-FUCOSYLTRANSFERASE FUT-1"/>
    <property type="match status" value="1"/>
</dbReference>
<proteinExistence type="inferred from homology"/>
<evidence type="ECO:0000256" key="1">
    <source>
        <dbReference type="ARBA" id="ARBA00004167"/>
    </source>
</evidence>
<dbReference type="Ensembl" id="ENSCSAVT00000018595.1">
    <property type="protein sequence ID" value="ENSCSAVP00000018395.1"/>
    <property type="gene ID" value="ENSCSAVG00000010803.1"/>
</dbReference>
<dbReference type="InterPro" id="IPR038577">
    <property type="entry name" value="GT10-like_C_sf"/>
</dbReference>
<evidence type="ECO:0000256" key="4">
    <source>
        <dbReference type="ARBA" id="ARBA00022676"/>
    </source>
</evidence>
<dbReference type="SUPFAM" id="SSF53756">
    <property type="entry name" value="UDP-Glycosyltransferase/glycogen phosphorylase"/>
    <property type="match status" value="1"/>
</dbReference>
<keyword evidence="4 11" id="KW-0328">Glycosyltransferase</keyword>
<dbReference type="GO" id="GO:0046920">
    <property type="term" value="F:alpha-(1-&gt;3)-fucosyltransferase activity"/>
    <property type="evidence" value="ECO:0007669"/>
    <property type="project" value="TreeGrafter"/>
</dbReference>
<keyword evidence="15" id="KW-1185">Reference proteome</keyword>
<evidence type="ECO:0000256" key="3">
    <source>
        <dbReference type="ARBA" id="ARBA00008919"/>
    </source>
</evidence>
<dbReference type="GO" id="GO:0032580">
    <property type="term" value="C:Golgi cisterna membrane"/>
    <property type="evidence" value="ECO:0007669"/>
    <property type="project" value="UniProtKB-SubCell"/>
</dbReference>
<dbReference type="OMA" id="YICIENW"/>
<dbReference type="InterPro" id="IPR055270">
    <property type="entry name" value="Glyco_tran_10_C"/>
</dbReference>
<evidence type="ECO:0000256" key="2">
    <source>
        <dbReference type="ARBA" id="ARBA00004922"/>
    </source>
</evidence>
<dbReference type="InParanoid" id="H2ZLC9"/>
<evidence type="ECO:0000256" key="8">
    <source>
        <dbReference type="ARBA" id="ARBA00022989"/>
    </source>
</evidence>
<reference evidence="14" key="3">
    <citation type="submission" date="2025-09" db="UniProtKB">
        <authorList>
            <consortium name="Ensembl"/>
        </authorList>
    </citation>
    <scope>IDENTIFICATION</scope>
</reference>
<dbReference type="EC" id="2.4.1.-" evidence="11"/>
<keyword evidence="11" id="KW-0333">Golgi apparatus</keyword>
<dbReference type="Pfam" id="PF00852">
    <property type="entry name" value="Glyco_transf_10"/>
    <property type="match status" value="1"/>
</dbReference>
<evidence type="ECO:0000256" key="6">
    <source>
        <dbReference type="ARBA" id="ARBA00022692"/>
    </source>
</evidence>
<dbReference type="PANTHER" id="PTHR11929">
    <property type="entry name" value="ALPHA- 1,3 -FUCOSYLTRANSFERASE"/>
    <property type="match status" value="1"/>
</dbReference>
<dbReference type="AlphaFoldDB" id="H2ZLC9"/>
<evidence type="ECO:0000256" key="5">
    <source>
        <dbReference type="ARBA" id="ARBA00022679"/>
    </source>
</evidence>
<comment type="pathway">
    <text evidence="2">Protein modification; protein glycosylation.</text>
</comment>
<keyword evidence="5 11" id="KW-0808">Transferase</keyword>
<keyword evidence="6 11" id="KW-0812">Transmembrane</keyword>
<evidence type="ECO:0000256" key="10">
    <source>
        <dbReference type="ARBA" id="ARBA00023180"/>
    </source>
</evidence>
<sequence length="288" mass="33886">RNNQLYVWVDFGPPSITAFNRHVILDRFDGYFNLTMTYRRDSDIYFPFGIMMKIHENLRRNPKSADLQKLMLTKDKEVIWVNDKCLFTKGYGFHLRIVAKLIALGIPLDIYGGCVASQRRTDIDLVRYKFVLVFEDKMHCRDYISKKVWTALEMGTVPVIWGPLRADIAAVLPPNSYLFLEDYQSVVELANHLKYFIQNAESYLEFLKWRIDPQNRQIPKRKLTSLKSITDESYGLCQLCKLLHEDERDELMAGFRPAHRVPSIYHWWYLENTKNCLIPAGSFEMTIN</sequence>